<evidence type="ECO:0000313" key="14">
    <source>
        <dbReference type="Proteomes" id="UP001642464"/>
    </source>
</evidence>
<dbReference type="PANTHER" id="PTHR46730">
    <property type="entry name" value="POLYCYSTIN-1"/>
    <property type="match status" value="1"/>
</dbReference>
<feature type="transmembrane region" description="Helical" evidence="10">
    <location>
        <begin position="2516"/>
        <end position="2540"/>
    </location>
</feature>
<evidence type="ECO:0000256" key="11">
    <source>
        <dbReference type="SAM" id="SignalP"/>
    </source>
</evidence>
<dbReference type="Pfam" id="PF01825">
    <property type="entry name" value="GPS"/>
    <property type="match status" value="1"/>
</dbReference>
<dbReference type="Pfam" id="PF02010">
    <property type="entry name" value="REJ"/>
    <property type="match status" value="1"/>
</dbReference>
<keyword evidence="5 10" id="KW-0472">Membrane</keyword>
<evidence type="ECO:0000313" key="13">
    <source>
        <dbReference type="EMBL" id="CAK9109237.1"/>
    </source>
</evidence>
<keyword evidence="13" id="KW-0675">Receptor</keyword>
<dbReference type="InterPro" id="IPR046338">
    <property type="entry name" value="GAIN_dom_sf"/>
</dbReference>
<feature type="transmembrane region" description="Helical" evidence="10">
    <location>
        <begin position="2715"/>
        <end position="2733"/>
    </location>
</feature>
<sequence>MTRRGGARRMTAAAVVAAVAVGVASLVQAAAAQEVDVLTVDCGGGVHLMSDTLLETNLNLQGVKTLVEELGKEIFEQARCACPEAPAEEVRRRFLPSVDSVLASMVHVDDGLGGFRLSNASYVNSCADDPLRSPPFRLQEATNIREYQAFGVALPSSCSYDTFLEGRGCQFKLQGGRNTTWLRDPSSSLQIYVDSCPDAMVWPYVSIKCTGPACRAPFYDACNNDGDCQEDETCKPFLGENITALGDFLRDKSFTAADSSTCTTADLGFMDFSTELFVSFLDQPSPTPGSQFDYKVCGDDLPTIWDDFTRVFGLEDDDDSEDGYGEASSDDGIFGVISEVFETFLLPDEPFLGVQVVTDVPVPRGEVIRGFDVDACLARGCHPGDIGDGFCNPLCNVPECLFDGGECRDCECLNGDDFSECSKEPEGFFFPYFFTSPKALAQDEFSTYFFPDIVPKARIGNEDFGSSTNSFCKPDSSGINAVPFVPTAECLNTVRPDPVANWYCTFTATLNNATLPPGTPLILFDSIASGSDACDQEEGLPRERVCVCAVPVDRNNCTEVPINDFGSDTVSFSGGSLERPGQCGSPKPVQTCPMTRFETVTGEPGQLSASSIEPETVDKLARTLNTPEIAPAATNVLYTTCGGDLVVNLFNSVLALGLSMPRAQDLFFAVEVALFGLDSCFSAAPASPVDQALGISVWRPEFWLAALSPDAALTAVGRTDPFREDWGGSLRDEDDSGYLSFPNAGALDLANFMGSGAARVTFEALADLLGETAFKVQAEVERCPSGPLSRFALALDSPTLSNFFTNSAPCSDVVSDTCGGDSFVCTNLAELIPPFDVQSIISNLLFGPGVEAQPACTGPQGSRRTAEFLRRLIFDFVLNDVEGSALGVTGVNLVPFEDLLLLCIPQFIEMLDSLFAEATFTCNNQGGSFECQASDPAECGSSIPDLQCSYDGGSSFDPPFPGFTSAGCSVPAAGVANCDYAVCVFSNDLPNFFFYEALFSVEHEYRSTESGLEYVDPYEQCLQTCNPGVTGRDPGGLFACHRSRCSNGPGFTFDCFESALYNREIASMGFQQDITSIVTTQGDSTCHPLFPFAFGNAMDKCCSVNPLGTDIDTRRALGDSFECSNQVLPCNVINCTDSEAAYPPLPNNNPGQCREPDVPICQGLEFRRTIDGSTDQNVFTTSLEQCEYECEIEIELGAATTCTCAVIAEGLCAEVGPDCVETIPAGPGIQWSEDQVQEVDNTTDALLSLETLASQVPASIFTEEPPRMIGANFTEDGSAIDVVFDVPTNRGLGDALIQSVGSCDKVLRFSGAAAFESALCAWVESDVLRVVLSSTSSVQELDTLALLTGNDIRVFSGSSMEASGAIVIKWDDDKFPRPTPVVTVAVPQLVSACETTLDFVAETASGAAGRAVSWVFRIYDQADLVTPLFTLNAGSVPRFSEDFATAGVTLGGSYAVGATATNWLGQSSINTFVNFEISSSFFPTIAINNNAERIVRVGVDALTLSASNSYQCPGRVDTDSFVYTWEFKRLADLNFGDPLTTFSPSSFLRLPPDFFSDPILGAGTYEFRVTTSKAIDDGTTSSDTIRVVAIPSLPTLVVLGGFQRAVFQNEPTVLDARASCNPNVALGCVPSYGQVRNGVAIADNWVTVPGPGIWTCTFFGSGTTPLPCLGLATLLANADLLLDIPPGTLQVGRYRFTLGVVPVQRDVDIEVLPPPSPGCLAPKVSIAPVDDTITLTASGFVITGFATEFTPGVNNGVRLVWSVVEDDPTSPGSRLVRPATDFSPVVNRAALVFAPGTLIPGRTYTFRLSAEQPCTGPSNHPSADVTFTVNSPPSAGRVVVDRTSGVAFESEFTFTATDFVDPDGDLPLRYAFEYTFEEPNGVVDGASTFSLSRFTESPTITTTLELPADAFDGSSTGDIFVIAVAQDPQGAQSARVNFVRGAQTDELLRTTLSLASLANSAGDSGNSSLVEWAANTRNDTLQSLNDLATNGATDRDPYLLTLQVNVLLTLLARPDETEPEFTNASLAFLRNVITDASDLVDQNKRAPDDPLAVGIVPPSLSTNALESLTNILESAKATIRESFGPGNINRRSLQQTQDACEVVQLTREAVDDLARLALKGYAQGGAARQFQSSGIQFAAARDSPGALGGASGDGLTAVGLPPPLARKTKSSGGTSNSGSPAVASGFQLPPGVLSGIDFGAGGAPSAVDVIAASFSFDINCDAIIEFTLLALDGEDCTDFEDALTYAGPISEITDVVSLNFFNTDDETQSYDPSELDEDIVVTIPQNDLLVDGTVCGEDDFTEIVCGFFDHDIKEWSTRGCSVQSVSTEGTVVCQCNHASDYSTWRAFTADVRSTFSNPVTAVTAVALLFLGVLFPAMLLIWVFGVWWSNRRDKLDADSIQKGAIGVMFLRRIQMKAKQKQFFDNLREMVNEHKKVQDLESYKEVVKTGKLDRSLRFGRGFCLNFCMAIRFEHSLLGLSRFDPHYTRAQRVSVFVAIVMGNLLAASFFFELKTADDVTAYFLIGTVFLSSLFVTIPVRFLVKVLFRTTANRQGSKYDRVSKLFRITAKIDDSGNTEAIDMDLLQGYRELLVLRQRATLLRAWIKERRSNKYERDSAALAAVDPEAHPTMEHKSLETLESELKEVNKKVNAAKRELQVVSRKAQKEWSKAPTREAVQRMNRVNRQKSVLLKMSALLADEAKPIGRVRRPMCGYTMTYVAWFLLFAFYGAAAFYITKFVLTRADQVGEGDEETAVLWLWLFTAALGVALGYLVAEPLVFFIRYALLPCIVTTCGNTKGIDDDDDADSEKRKSMASAKDKYKYDKNGKLSDQKDDDGGKSTMFWEFASDLIEAGV</sequence>
<keyword evidence="14" id="KW-1185">Reference proteome</keyword>
<name>A0ABP0SA57_9DINO</name>
<proteinExistence type="predicted"/>
<evidence type="ECO:0000256" key="2">
    <source>
        <dbReference type="ARBA" id="ARBA00022692"/>
    </source>
</evidence>
<keyword evidence="2 10" id="KW-0812">Transmembrane</keyword>
<feature type="coiled-coil region" evidence="8">
    <location>
        <begin position="2633"/>
        <end position="2660"/>
    </location>
</feature>
<evidence type="ECO:0000256" key="10">
    <source>
        <dbReference type="SAM" id="Phobius"/>
    </source>
</evidence>
<dbReference type="InterPro" id="IPR000203">
    <property type="entry name" value="GPS"/>
</dbReference>
<keyword evidence="4 10" id="KW-1133">Transmembrane helix</keyword>
<organism evidence="13 14">
    <name type="scientific">Durusdinium trenchii</name>
    <dbReference type="NCBI Taxonomy" id="1381693"/>
    <lineage>
        <taxon>Eukaryota</taxon>
        <taxon>Sar</taxon>
        <taxon>Alveolata</taxon>
        <taxon>Dinophyceae</taxon>
        <taxon>Suessiales</taxon>
        <taxon>Symbiodiniaceae</taxon>
        <taxon>Durusdinium</taxon>
    </lineage>
</organism>
<feature type="signal peptide" evidence="11">
    <location>
        <begin position="1"/>
        <end position="32"/>
    </location>
</feature>
<dbReference type="PANTHER" id="PTHR46730:SF1">
    <property type="entry name" value="PLAT DOMAIN-CONTAINING PROTEIN"/>
    <property type="match status" value="1"/>
</dbReference>
<dbReference type="InterPro" id="IPR000800">
    <property type="entry name" value="Notch_dom"/>
</dbReference>
<keyword evidence="6" id="KW-1015">Disulfide bond</keyword>
<dbReference type="SMART" id="SM00004">
    <property type="entry name" value="NL"/>
    <property type="match status" value="1"/>
</dbReference>
<dbReference type="InterPro" id="IPR002859">
    <property type="entry name" value="PKD/REJ-like"/>
</dbReference>
<evidence type="ECO:0000259" key="12">
    <source>
        <dbReference type="SMART" id="SM00004"/>
    </source>
</evidence>
<evidence type="ECO:0000256" key="1">
    <source>
        <dbReference type="ARBA" id="ARBA00004370"/>
    </source>
</evidence>
<evidence type="ECO:0000256" key="9">
    <source>
        <dbReference type="SAM" id="MobiDB-lite"/>
    </source>
</evidence>
<accession>A0ABP0SA57</accession>
<dbReference type="Proteomes" id="UP001642464">
    <property type="component" value="Unassembled WGS sequence"/>
</dbReference>
<reference evidence="13 14" key="1">
    <citation type="submission" date="2024-02" db="EMBL/GenBank/DDBJ databases">
        <authorList>
            <person name="Chen Y."/>
            <person name="Shah S."/>
            <person name="Dougan E. K."/>
            <person name="Thang M."/>
            <person name="Chan C."/>
        </authorList>
    </citation>
    <scope>NUCLEOTIDE SEQUENCE [LARGE SCALE GENOMIC DNA]</scope>
</reference>
<evidence type="ECO:0000256" key="5">
    <source>
        <dbReference type="ARBA" id="ARBA00023136"/>
    </source>
</evidence>
<comment type="subcellular location">
    <subcellularLocation>
        <location evidence="1">Membrane</location>
    </subcellularLocation>
</comment>
<evidence type="ECO:0000256" key="8">
    <source>
        <dbReference type="SAM" id="Coils"/>
    </source>
</evidence>
<dbReference type="Gene3D" id="4.10.470.20">
    <property type="match status" value="1"/>
</dbReference>
<keyword evidence="8" id="KW-0175">Coiled coil</keyword>
<protein>
    <submittedName>
        <fullName evidence="13">Sperm receptor for egg jelly</fullName>
    </submittedName>
</protein>
<evidence type="ECO:0000256" key="7">
    <source>
        <dbReference type="ARBA" id="ARBA00023180"/>
    </source>
</evidence>
<feature type="region of interest" description="Disordered" evidence="9">
    <location>
        <begin position="2160"/>
        <end position="2181"/>
    </location>
</feature>
<feature type="compositionally biased region" description="Low complexity" evidence="9">
    <location>
        <begin position="2170"/>
        <end position="2179"/>
    </location>
</feature>
<keyword evidence="7" id="KW-0325">Glycoprotein</keyword>
<dbReference type="Gene3D" id="2.60.220.50">
    <property type="match status" value="1"/>
</dbReference>
<gene>
    <name evidence="13" type="ORF">SCF082_LOCUS50765</name>
</gene>
<evidence type="ECO:0000256" key="4">
    <source>
        <dbReference type="ARBA" id="ARBA00022989"/>
    </source>
</evidence>
<comment type="caution">
    <text evidence="13">The sequence shown here is derived from an EMBL/GenBank/DDBJ whole genome shotgun (WGS) entry which is preliminary data.</text>
</comment>
<keyword evidence="3" id="KW-0677">Repeat</keyword>
<feature type="transmembrane region" description="Helical" evidence="10">
    <location>
        <begin position="2361"/>
        <end position="2387"/>
    </location>
</feature>
<evidence type="ECO:0000256" key="6">
    <source>
        <dbReference type="ARBA" id="ARBA00023157"/>
    </source>
</evidence>
<dbReference type="EMBL" id="CAXAMM010043245">
    <property type="protein sequence ID" value="CAK9109237.1"/>
    <property type="molecule type" value="Genomic_DNA"/>
</dbReference>
<feature type="domain" description="LNR" evidence="12">
    <location>
        <begin position="369"/>
        <end position="408"/>
    </location>
</feature>
<feature type="transmembrane region" description="Helical" evidence="10">
    <location>
        <begin position="2753"/>
        <end position="2771"/>
    </location>
</feature>
<keyword evidence="11" id="KW-0732">Signal</keyword>
<evidence type="ECO:0000256" key="3">
    <source>
        <dbReference type="ARBA" id="ARBA00022737"/>
    </source>
</evidence>
<feature type="transmembrane region" description="Helical" evidence="10">
    <location>
        <begin position="2490"/>
        <end position="2510"/>
    </location>
</feature>
<feature type="chain" id="PRO_5046491712" evidence="11">
    <location>
        <begin position="33"/>
        <end position="2851"/>
    </location>
</feature>
<dbReference type="Pfam" id="PF00066">
    <property type="entry name" value="Notch"/>
    <property type="match status" value="1"/>
</dbReference>